<evidence type="ECO:0000313" key="4">
    <source>
        <dbReference type="Proteomes" id="UP000821853"/>
    </source>
</evidence>
<dbReference type="InterPro" id="IPR005552">
    <property type="entry name" value="Scramblase"/>
</dbReference>
<dbReference type="VEuPathDB" id="VectorBase:HLOH_048320"/>
<dbReference type="PANTHER" id="PTHR23248:SF9">
    <property type="entry name" value="PHOSPHOLIPID SCRAMBLASE"/>
    <property type="match status" value="1"/>
</dbReference>
<organism evidence="3 4">
    <name type="scientific">Haemaphysalis longicornis</name>
    <name type="common">Bush tick</name>
    <dbReference type="NCBI Taxonomy" id="44386"/>
    <lineage>
        <taxon>Eukaryota</taxon>
        <taxon>Metazoa</taxon>
        <taxon>Ecdysozoa</taxon>
        <taxon>Arthropoda</taxon>
        <taxon>Chelicerata</taxon>
        <taxon>Arachnida</taxon>
        <taxon>Acari</taxon>
        <taxon>Parasitiformes</taxon>
        <taxon>Ixodida</taxon>
        <taxon>Ixodoidea</taxon>
        <taxon>Ixodidae</taxon>
        <taxon>Haemaphysalinae</taxon>
        <taxon>Haemaphysalis</taxon>
    </lineage>
</organism>
<keyword evidence="2" id="KW-0564">Palmitate</keyword>
<dbReference type="GO" id="GO:0005886">
    <property type="term" value="C:plasma membrane"/>
    <property type="evidence" value="ECO:0007669"/>
    <property type="project" value="TreeGrafter"/>
</dbReference>
<dbReference type="PANTHER" id="PTHR23248">
    <property type="entry name" value="PHOSPHOLIPID SCRAMBLASE-RELATED"/>
    <property type="match status" value="1"/>
</dbReference>
<dbReference type="Proteomes" id="UP000821853">
    <property type="component" value="Chromosome 5"/>
</dbReference>
<name>A0A9J6GHV9_HAELO</name>
<reference evidence="3 4" key="1">
    <citation type="journal article" date="2020" name="Cell">
        <title>Large-Scale Comparative Analyses of Tick Genomes Elucidate Their Genetic Diversity and Vector Capacities.</title>
        <authorList>
            <consortium name="Tick Genome and Microbiome Consortium (TIGMIC)"/>
            <person name="Jia N."/>
            <person name="Wang J."/>
            <person name="Shi W."/>
            <person name="Du L."/>
            <person name="Sun Y."/>
            <person name="Zhan W."/>
            <person name="Jiang J.F."/>
            <person name="Wang Q."/>
            <person name="Zhang B."/>
            <person name="Ji P."/>
            <person name="Bell-Sakyi L."/>
            <person name="Cui X.M."/>
            <person name="Yuan T.T."/>
            <person name="Jiang B.G."/>
            <person name="Yang W.F."/>
            <person name="Lam T.T."/>
            <person name="Chang Q.C."/>
            <person name="Ding S.J."/>
            <person name="Wang X.J."/>
            <person name="Zhu J.G."/>
            <person name="Ruan X.D."/>
            <person name="Zhao L."/>
            <person name="Wei J.T."/>
            <person name="Ye R.Z."/>
            <person name="Que T.C."/>
            <person name="Du C.H."/>
            <person name="Zhou Y.H."/>
            <person name="Cheng J.X."/>
            <person name="Dai P.F."/>
            <person name="Guo W.B."/>
            <person name="Han X.H."/>
            <person name="Huang E.J."/>
            <person name="Li L.F."/>
            <person name="Wei W."/>
            <person name="Gao Y.C."/>
            <person name="Liu J.Z."/>
            <person name="Shao H.Z."/>
            <person name="Wang X."/>
            <person name="Wang C.C."/>
            <person name="Yang T.C."/>
            <person name="Huo Q.B."/>
            <person name="Li W."/>
            <person name="Chen H.Y."/>
            <person name="Chen S.E."/>
            <person name="Zhou L.G."/>
            <person name="Ni X.B."/>
            <person name="Tian J.H."/>
            <person name="Sheng Y."/>
            <person name="Liu T."/>
            <person name="Pan Y.S."/>
            <person name="Xia L.Y."/>
            <person name="Li J."/>
            <person name="Zhao F."/>
            <person name="Cao W.C."/>
        </authorList>
    </citation>
    <scope>NUCLEOTIDE SEQUENCE [LARGE SCALE GENOMIC DNA]</scope>
    <source>
        <strain evidence="3">HaeL-2018</strain>
    </source>
</reference>
<evidence type="ECO:0000313" key="3">
    <source>
        <dbReference type="EMBL" id="KAH9374835.1"/>
    </source>
</evidence>
<evidence type="ECO:0000256" key="2">
    <source>
        <dbReference type="RuleBase" id="RU363116"/>
    </source>
</evidence>
<gene>
    <name evidence="3" type="ORF">HPB48_011136</name>
</gene>
<keyword evidence="4" id="KW-1185">Reference proteome</keyword>
<protein>
    <recommendedName>
        <fullName evidence="2">Phospholipid scramblase</fullName>
    </recommendedName>
</protein>
<sequence>MQCNPIFPTFMVLDSSQQKVAKIQGPWITSACCGDIIFDIFDKDGTTKMGFVSKNWTGAMREYFTNVDNFSLVFPMDLDVKVKAVFLAAVILIVSIKH</sequence>
<keyword evidence="2" id="KW-0106">Calcium</keyword>
<evidence type="ECO:0000256" key="1">
    <source>
        <dbReference type="ARBA" id="ARBA00005350"/>
    </source>
</evidence>
<comment type="similarity">
    <text evidence="1 2">Belongs to the phospholipid scramblase family.</text>
</comment>
<dbReference type="OMA" id="WITSACC"/>
<proteinExistence type="inferred from homology"/>
<comment type="caution">
    <text evidence="3">The sequence shown here is derived from an EMBL/GenBank/DDBJ whole genome shotgun (WGS) entry which is preliminary data.</text>
</comment>
<keyword evidence="2" id="KW-0449">Lipoprotein</keyword>
<dbReference type="Pfam" id="PF03803">
    <property type="entry name" value="Scramblase"/>
    <property type="match status" value="1"/>
</dbReference>
<accession>A0A9J6GHV9</accession>
<dbReference type="GO" id="GO:0017128">
    <property type="term" value="F:phospholipid scramblase activity"/>
    <property type="evidence" value="ECO:0007669"/>
    <property type="project" value="InterPro"/>
</dbReference>
<comment type="function">
    <text evidence="2">May mediate accelerated ATP-independent bidirectional transbilayer migration of phospholipids upon binding calcium ions that results in a loss of phospholipid asymmetry in the plasma membrane.</text>
</comment>
<comment type="cofactor">
    <cofactor evidence="2">
        <name>Ca(2+)</name>
        <dbReference type="ChEBI" id="CHEBI:29108"/>
    </cofactor>
</comment>
<dbReference type="AlphaFoldDB" id="A0A9J6GHV9"/>
<dbReference type="EMBL" id="JABSTR010000007">
    <property type="protein sequence ID" value="KAH9374835.1"/>
    <property type="molecule type" value="Genomic_DNA"/>
</dbReference>
<dbReference type="OrthoDB" id="191150at2759"/>